<accession>A0AAW8D2F8</accession>
<reference evidence="2" key="1">
    <citation type="submission" date="2023-07" db="EMBL/GenBank/DDBJ databases">
        <title>Sorghum-associated microbial communities from plants grown in Nebraska, USA.</title>
        <authorList>
            <person name="Schachtman D."/>
        </authorList>
    </citation>
    <scope>NUCLEOTIDE SEQUENCE</scope>
    <source>
        <strain evidence="2">DS3754</strain>
    </source>
</reference>
<proteinExistence type="predicted"/>
<sequence length="334" mass="35062">MRVLVTGATGFVGGALIQQLMACGLSGASGAGAVSAASIEIVAGVRQPSQSLPAAIEQCTVGDLSSDTDWSEALRGADAVVHCSARVHVMQDTAQDPLSAFRSVNVEGTLNLARQAAAAGVRRFVFVSSIKVNGEATVPGRPFRADDSPAPQDAYGISKHEAEAGLRQLATDSGMEVAIVRPPLVYGRGVRANFRAMMGAVARRLPLPLGRIEHNRRSMVALGNLVDLLATCISHPDAANRTFLVSDDEDLSTSQLLRRLGRAMGRPARLVPVPVSLLELGAALLGRRSVAQRLCGSLQVDISDTRQRLGWAPPLSVDEGLKSAAEGYLNEASV</sequence>
<dbReference type="InterPro" id="IPR036291">
    <property type="entry name" value="NAD(P)-bd_dom_sf"/>
</dbReference>
<dbReference type="Pfam" id="PF01370">
    <property type="entry name" value="Epimerase"/>
    <property type="match status" value="1"/>
</dbReference>
<dbReference type="RefSeq" id="WP_307502891.1">
    <property type="nucleotide sequence ID" value="NZ_JAUSRD010000007.1"/>
</dbReference>
<organism evidence="2 3">
    <name type="scientific">Variovorax boronicumulans</name>
    <dbReference type="NCBI Taxonomy" id="436515"/>
    <lineage>
        <taxon>Bacteria</taxon>
        <taxon>Pseudomonadati</taxon>
        <taxon>Pseudomonadota</taxon>
        <taxon>Betaproteobacteria</taxon>
        <taxon>Burkholderiales</taxon>
        <taxon>Comamonadaceae</taxon>
        <taxon>Variovorax</taxon>
    </lineage>
</organism>
<evidence type="ECO:0000313" key="3">
    <source>
        <dbReference type="Proteomes" id="UP001242045"/>
    </source>
</evidence>
<evidence type="ECO:0000259" key="1">
    <source>
        <dbReference type="Pfam" id="PF01370"/>
    </source>
</evidence>
<dbReference type="PANTHER" id="PTHR43245">
    <property type="entry name" value="BIFUNCTIONAL POLYMYXIN RESISTANCE PROTEIN ARNA"/>
    <property type="match status" value="1"/>
</dbReference>
<dbReference type="Gene3D" id="3.40.50.720">
    <property type="entry name" value="NAD(P)-binding Rossmann-like Domain"/>
    <property type="match status" value="1"/>
</dbReference>
<dbReference type="CDD" id="cd05232">
    <property type="entry name" value="UDP_G4E_4_SDR_e"/>
    <property type="match status" value="1"/>
</dbReference>
<protein>
    <submittedName>
        <fullName evidence="2">Nucleoside-diphosphate-sugar epimerase</fullName>
    </submittedName>
</protein>
<dbReference type="AlphaFoldDB" id="A0AAW8D2F8"/>
<comment type="caution">
    <text evidence="2">The sequence shown here is derived from an EMBL/GenBank/DDBJ whole genome shotgun (WGS) entry which is preliminary data.</text>
</comment>
<dbReference type="PANTHER" id="PTHR43245:SF58">
    <property type="entry name" value="BLL5923 PROTEIN"/>
    <property type="match status" value="1"/>
</dbReference>
<evidence type="ECO:0000313" key="2">
    <source>
        <dbReference type="EMBL" id="MDP9894168.1"/>
    </source>
</evidence>
<dbReference type="InterPro" id="IPR050177">
    <property type="entry name" value="Lipid_A_modif_metabolic_enz"/>
</dbReference>
<dbReference type="EMBL" id="JAUSRD010000007">
    <property type="protein sequence ID" value="MDP9894168.1"/>
    <property type="molecule type" value="Genomic_DNA"/>
</dbReference>
<dbReference type="SUPFAM" id="SSF51735">
    <property type="entry name" value="NAD(P)-binding Rossmann-fold domains"/>
    <property type="match status" value="1"/>
</dbReference>
<feature type="domain" description="NAD-dependent epimerase/dehydratase" evidence="1">
    <location>
        <begin position="3"/>
        <end position="239"/>
    </location>
</feature>
<gene>
    <name evidence="2" type="ORF">J2W31_003291</name>
</gene>
<dbReference type="InterPro" id="IPR001509">
    <property type="entry name" value="Epimerase_deHydtase"/>
</dbReference>
<dbReference type="Proteomes" id="UP001242045">
    <property type="component" value="Unassembled WGS sequence"/>
</dbReference>
<name>A0AAW8D2F8_9BURK</name>